<dbReference type="PANTHER" id="PTHR11178">
    <property type="entry name" value="IRON-SULFUR CLUSTER SCAFFOLD PROTEIN NFU-RELATED"/>
    <property type="match status" value="1"/>
</dbReference>
<dbReference type="GO" id="GO:0016226">
    <property type="term" value="P:iron-sulfur cluster assembly"/>
    <property type="evidence" value="ECO:0007669"/>
    <property type="project" value="InterPro"/>
</dbReference>
<evidence type="ECO:0000313" key="6">
    <source>
        <dbReference type="Proteomes" id="UP000654075"/>
    </source>
</evidence>
<keyword evidence="6" id="KW-1185">Reference proteome</keyword>
<dbReference type="GO" id="GO:0005739">
    <property type="term" value="C:mitochondrion"/>
    <property type="evidence" value="ECO:0007669"/>
    <property type="project" value="TreeGrafter"/>
</dbReference>
<dbReference type="Gene3D" id="3.30.300.130">
    <property type="entry name" value="Fe-S cluster assembly (FSCA)"/>
    <property type="match status" value="1"/>
</dbReference>
<dbReference type="GO" id="GO:0009536">
    <property type="term" value="C:plastid"/>
    <property type="evidence" value="ECO:0007669"/>
    <property type="project" value="UniProtKB-ARBA"/>
</dbReference>
<evidence type="ECO:0000256" key="3">
    <source>
        <dbReference type="SAM" id="Phobius"/>
    </source>
</evidence>
<dbReference type="InterPro" id="IPR034904">
    <property type="entry name" value="FSCA_dom_sf"/>
</dbReference>
<dbReference type="PANTHER" id="PTHR11178:SF25">
    <property type="entry name" value="NIFU-LIKE PROTEIN 3, CHLOROPLASTIC"/>
    <property type="match status" value="1"/>
</dbReference>
<sequence>MADDMIGEDRIQFPWWPSSRPALLLQTLASMFVATRIGSRSQALFAIPQSPESCRRLPSGRCSTATSRRSRDSLDSSQTNQPQRLAAAVLAAVATATARVVRIGLSRRSSRPSRPTMRKAAKNFTSPFEDGAQVGKGTLPLTLENVNLVLEEVRPFLQKDGGDCEVIELDGPIVKLEMQGSCSSCSSSAITLKNGIERTLLDRIPEIFEVKAIMPGQKIPTEEEVNRILGSISPFLSASGGGLELIELLLGEDIGDLPTIVVGMTGPPQKNKAIRQEVLRLETSRRGLGREQQLHSLAFNKFGVEAGITGVVSAAAPSPAASLRLEMPTPHDPGSQNSAADDSDFGSTSDEESNDEEPDLTKEVWRNPGRAGCRHDLLELMAVCILTSCSSAAMDLAAKGWSAALRQGLKFAVASPLCWISIAANVIFLVAMRVGTIIGCHRCDVLLFVPLNTVLNIFVSVATGMVVLEEWRQVDSWPGLVASALSITGGIMMLVTGPAARSTSEAIDAHAENFVACEQPAEAGYVRPEVQ</sequence>
<evidence type="ECO:0000259" key="4">
    <source>
        <dbReference type="Pfam" id="PF01106"/>
    </source>
</evidence>
<feature type="domain" description="NIF system FeS cluster assembly NifU C-terminal" evidence="4">
    <location>
        <begin position="147"/>
        <end position="210"/>
    </location>
</feature>
<evidence type="ECO:0000256" key="2">
    <source>
        <dbReference type="SAM" id="MobiDB-lite"/>
    </source>
</evidence>
<dbReference type="Pfam" id="PF01106">
    <property type="entry name" value="NifU"/>
    <property type="match status" value="1"/>
</dbReference>
<comment type="caution">
    <text evidence="5">The sequence shown here is derived from an EMBL/GenBank/DDBJ whole genome shotgun (WGS) entry which is preliminary data.</text>
</comment>
<dbReference type="GO" id="GO:0051536">
    <property type="term" value="F:iron-sulfur cluster binding"/>
    <property type="evidence" value="ECO:0007669"/>
    <property type="project" value="InterPro"/>
</dbReference>
<feature type="non-terminal residue" evidence="5">
    <location>
        <position position="531"/>
    </location>
</feature>
<keyword evidence="3" id="KW-0472">Membrane</keyword>
<protein>
    <recommendedName>
        <fullName evidence="4">NIF system FeS cluster assembly NifU C-terminal domain-containing protein</fullName>
    </recommendedName>
</protein>
<organism evidence="5 6">
    <name type="scientific">Polarella glacialis</name>
    <name type="common">Dinoflagellate</name>
    <dbReference type="NCBI Taxonomy" id="89957"/>
    <lineage>
        <taxon>Eukaryota</taxon>
        <taxon>Sar</taxon>
        <taxon>Alveolata</taxon>
        <taxon>Dinophyceae</taxon>
        <taxon>Suessiales</taxon>
        <taxon>Suessiaceae</taxon>
        <taxon>Polarella</taxon>
    </lineage>
</organism>
<name>A0A813EU51_POLGL</name>
<gene>
    <name evidence="5" type="ORF">PGLA1383_LOCUS20785</name>
</gene>
<proteinExistence type="inferred from homology"/>
<dbReference type="OrthoDB" id="424246at2759"/>
<feature type="region of interest" description="Disordered" evidence="2">
    <location>
        <begin position="55"/>
        <end position="81"/>
    </location>
</feature>
<keyword evidence="3" id="KW-0812">Transmembrane</keyword>
<dbReference type="FunFam" id="3.30.300.130:FF:000003">
    <property type="entry name" value="NifU-like protein 3, chloroplastic"/>
    <property type="match status" value="1"/>
</dbReference>
<reference evidence="5" key="1">
    <citation type="submission" date="2021-02" db="EMBL/GenBank/DDBJ databases">
        <authorList>
            <person name="Dougan E. K."/>
            <person name="Rhodes N."/>
            <person name="Thang M."/>
            <person name="Chan C."/>
        </authorList>
    </citation>
    <scope>NUCLEOTIDE SEQUENCE</scope>
</reference>
<keyword evidence="3" id="KW-1133">Transmembrane helix</keyword>
<feature type="transmembrane region" description="Helical" evidence="3">
    <location>
        <begin position="414"/>
        <end position="434"/>
    </location>
</feature>
<accession>A0A813EU51</accession>
<dbReference type="AlphaFoldDB" id="A0A813EU51"/>
<comment type="similarity">
    <text evidence="1">Belongs to the NifU family.</text>
</comment>
<dbReference type="EMBL" id="CAJNNV010014409">
    <property type="protein sequence ID" value="CAE8602544.1"/>
    <property type="molecule type" value="Genomic_DNA"/>
</dbReference>
<dbReference type="SUPFAM" id="SSF117916">
    <property type="entry name" value="Fe-S cluster assembly (FSCA) domain-like"/>
    <property type="match status" value="1"/>
</dbReference>
<feature type="transmembrane region" description="Helical" evidence="3">
    <location>
        <begin position="480"/>
        <end position="500"/>
    </location>
</feature>
<evidence type="ECO:0000313" key="5">
    <source>
        <dbReference type="EMBL" id="CAE8602544.1"/>
    </source>
</evidence>
<feature type="transmembrane region" description="Helical" evidence="3">
    <location>
        <begin position="446"/>
        <end position="468"/>
    </location>
</feature>
<evidence type="ECO:0000256" key="1">
    <source>
        <dbReference type="ARBA" id="ARBA00006420"/>
    </source>
</evidence>
<feature type="region of interest" description="Disordered" evidence="2">
    <location>
        <begin position="323"/>
        <end position="364"/>
    </location>
</feature>
<feature type="compositionally biased region" description="Acidic residues" evidence="2">
    <location>
        <begin position="341"/>
        <end position="358"/>
    </location>
</feature>
<dbReference type="Proteomes" id="UP000654075">
    <property type="component" value="Unassembled WGS sequence"/>
</dbReference>
<dbReference type="InterPro" id="IPR001075">
    <property type="entry name" value="NIF_FeS_clus_asmbl_NifU_C"/>
</dbReference>
<dbReference type="GO" id="GO:0005198">
    <property type="term" value="F:structural molecule activity"/>
    <property type="evidence" value="ECO:0007669"/>
    <property type="project" value="UniProtKB-ARBA"/>
</dbReference>
<dbReference type="GO" id="GO:0005506">
    <property type="term" value="F:iron ion binding"/>
    <property type="evidence" value="ECO:0007669"/>
    <property type="project" value="InterPro"/>
</dbReference>